<keyword evidence="5" id="KW-1185">Reference proteome</keyword>
<evidence type="ECO:0000259" key="3">
    <source>
        <dbReference type="Pfam" id="PF00171"/>
    </source>
</evidence>
<feature type="domain" description="Aldehyde dehydrogenase" evidence="3">
    <location>
        <begin position="20"/>
        <end position="469"/>
    </location>
</feature>
<dbReference type="InterPro" id="IPR016162">
    <property type="entry name" value="Ald_DH_N"/>
</dbReference>
<dbReference type="GeneID" id="93451448"/>
<dbReference type="Proteomes" id="UP000000361">
    <property type="component" value="Chromosome 1"/>
</dbReference>
<dbReference type="FunFam" id="3.40.605.10:FF:000007">
    <property type="entry name" value="NAD/NADP-dependent betaine aldehyde dehydrogenase"/>
    <property type="match status" value="1"/>
</dbReference>
<organism evidence="4 5">
    <name type="scientific">Paracoccus denitrificans (strain Pd 1222)</name>
    <dbReference type="NCBI Taxonomy" id="318586"/>
    <lineage>
        <taxon>Bacteria</taxon>
        <taxon>Pseudomonadati</taxon>
        <taxon>Pseudomonadota</taxon>
        <taxon>Alphaproteobacteria</taxon>
        <taxon>Rhodobacterales</taxon>
        <taxon>Paracoccaceae</taxon>
        <taxon>Paracoccus</taxon>
    </lineage>
</organism>
<dbReference type="SUPFAM" id="SSF53720">
    <property type="entry name" value="ALDH-like"/>
    <property type="match status" value="1"/>
</dbReference>
<evidence type="ECO:0000313" key="5">
    <source>
        <dbReference type="Proteomes" id="UP000000361"/>
    </source>
</evidence>
<dbReference type="STRING" id="318586.Pden_0223"/>
<dbReference type="GO" id="GO:0004777">
    <property type="term" value="F:succinate-semialdehyde dehydrogenase (NAD+) activity"/>
    <property type="evidence" value="ECO:0007669"/>
    <property type="project" value="TreeGrafter"/>
</dbReference>
<evidence type="ECO:0000256" key="1">
    <source>
        <dbReference type="ARBA" id="ARBA00009986"/>
    </source>
</evidence>
<dbReference type="EnsemblBacteria" id="ABL68337">
    <property type="protein sequence ID" value="ABL68337"/>
    <property type="gene ID" value="Pden_0223"/>
</dbReference>
<dbReference type="KEGG" id="pde:Pden_0223"/>
<dbReference type="InterPro" id="IPR015590">
    <property type="entry name" value="Aldehyde_DH_dom"/>
</dbReference>
<dbReference type="AlphaFoldDB" id="A1AYJ3"/>
<dbReference type="Gene3D" id="3.40.309.10">
    <property type="entry name" value="Aldehyde Dehydrogenase, Chain A, domain 2"/>
    <property type="match status" value="1"/>
</dbReference>
<gene>
    <name evidence="4" type="ordered locus">Pden_0223</name>
</gene>
<dbReference type="PANTHER" id="PTHR43353">
    <property type="entry name" value="SUCCINATE-SEMIALDEHYDE DEHYDROGENASE, MITOCHONDRIAL"/>
    <property type="match status" value="1"/>
</dbReference>
<accession>A1AYJ3</accession>
<dbReference type="GO" id="GO:0009450">
    <property type="term" value="P:gamma-aminobutyric acid catabolic process"/>
    <property type="evidence" value="ECO:0007669"/>
    <property type="project" value="TreeGrafter"/>
</dbReference>
<sequence>MHTQAGLIIGGESRATGSEGVLEITDPATDEVLASLPKAGLAEVAEATEAALQSFADWSAVSPYDRSKVLRRAADLMRARTEEAARCLTLEQGKPLAQARIEWASSADLLDWFAEEGRRAYGRIIAGRVPNADLRVLRKPVGPVAALSPWNFPAWGVMQKIAPALAAGCSVVAKPSEATPVTTWHIAMCLLEAGLPPRAISVIWGSSSLISDALIKSPEIRKVSLTGSTRVGRIVAALAGEHLKKVTMELGGHAPVIVAADADMSKLIPLAAQWKFRNAGQVCVSPTRFLVEDAVYDDFVDGLAQAAARVKVGNGLDESTAMGPLCTRNQRNVISAMVADARARGARVVAGGDAIGNTGNFHAPTVVADAHAGLMAMNDEPFGPLALVARMGSIDEALAEANRMPVGLASFAFTSNVHTAARITRTIRAGMLGINHFALGLPETPFGGILDSGFGSEGGIEGLEAYTSPMLVSAMV</sequence>
<dbReference type="EMBL" id="CP000489">
    <property type="protein sequence ID" value="ABL68337.1"/>
    <property type="molecule type" value="Genomic_DNA"/>
</dbReference>
<protein>
    <submittedName>
        <fullName evidence="4">Succinate-semialdehyde dehydrogenase (NAD(P)(+))</fullName>
        <ecNumber evidence="4">1.2.1.16</ecNumber>
    </submittedName>
</protein>
<dbReference type="InterPro" id="IPR050740">
    <property type="entry name" value="Aldehyde_DH_Superfamily"/>
</dbReference>
<keyword evidence="2 4" id="KW-0560">Oxidoreductase</keyword>
<dbReference type="OrthoDB" id="9812625at2"/>
<dbReference type="InterPro" id="IPR016163">
    <property type="entry name" value="Ald_DH_C"/>
</dbReference>
<comment type="similarity">
    <text evidence="1">Belongs to the aldehyde dehydrogenase family.</text>
</comment>
<dbReference type="RefSeq" id="WP_011746570.1">
    <property type="nucleotide sequence ID" value="NC_008686.1"/>
</dbReference>
<dbReference type="eggNOG" id="COG1012">
    <property type="taxonomic scope" value="Bacteria"/>
</dbReference>
<dbReference type="Gene3D" id="3.40.605.10">
    <property type="entry name" value="Aldehyde Dehydrogenase, Chain A, domain 1"/>
    <property type="match status" value="1"/>
</dbReference>
<evidence type="ECO:0000256" key="2">
    <source>
        <dbReference type="ARBA" id="ARBA00023002"/>
    </source>
</evidence>
<evidence type="ECO:0000313" key="4">
    <source>
        <dbReference type="EMBL" id="ABL68337.1"/>
    </source>
</evidence>
<dbReference type="PANTHER" id="PTHR43353:SF5">
    <property type="entry name" value="SUCCINATE-SEMIALDEHYDE DEHYDROGENASE, MITOCHONDRIAL"/>
    <property type="match status" value="1"/>
</dbReference>
<dbReference type="InterPro" id="IPR016161">
    <property type="entry name" value="Ald_DH/histidinol_DH"/>
</dbReference>
<dbReference type="HOGENOM" id="CLU_005391_5_1_5"/>
<proteinExistence type="inferred from homology"/>
<dbReference type="CDD" id="cd07103">
    <property type="entry name" value="ALDH_F5_SSADH_GabD"/>
    <property type="match status" value="1"/>
</dbReference>
<dbReference type="Pfam" id="PF00171">
    <property type="entry name" value="Aldedh"/>
    <property type="match status" value="1"/>
</dbReference>
<name>A1AYJ3_PARDP</name>
<reference evidence="5" key="1">
    <citation type="submission" date="2006-12" db="EMBL/GenBank/DDBJ databases">
        <title>Complete sequence of chromosome 1 of Paracoccus denitrificans PD1222.</title>
        <authorList>
            <person name="Copeland A."/>
            <person name="Lucas S."/>
            <person name="Lapidus A."/>
            <person name="Barry K."/>
            <person name="Detter J.C."/>
            <person name="Glavina del Rio T."/>
            <person name="Hammon N."/>
            <person name="Israni S."/>
            <person name="Dalin E."/>
            <person name="Tice H."/>
            <person name="Pitluck S."/>
            <person name="Munk A.C."/>
            <person name="Brettin T."/>
            <person name="Bruce D."/>
            <person name="Han C."/>
            <person name="Tapia R."/>
            <person name="Gilna P."/>
            <person name="Schmutz J."/>
            <person name="Larimer F."/>
            <person name="Land M."/>
            <person name="Hauser L."/>
            <person name="Kyrpides N."/>
            <person name="Lykidis A."/>
            <person name="Spiro S."/>
            <person name="Richardson D.J."/>
            <person name="Moir J.W.B."/>
            <person name="Ferguson S.J."/>
            <person name="van Spanning R.J.M."/>
            <person name="Richardson P."/>
        </authorList>
    </citation>
    <scope>NUCLEOTIDE SEQUENCE [LARGE SCALE GENOMIC DNA]</scope>
    <source>
        <strain evidence="5">Pd 1222</strain>
    </source>
</reference>
<dbReference type="EC" id="1.2.1.16" evidence="4"/>